<protein>
    <submittedName>
        <fullName evidence="1">Uncharacterized protein DUF4202</fullName>
    </submittedName>
</protein>
<reference evidence="1 2" key="1">
    <citation type="submission" date="2018-07" db="EMBL/GenBank/DDBJ databases">
        <title>Genomic Encyclopedia of Type Strains, Phase IV (KMG-IV): sequencing the most valuable type-strain genomes for metagenomic binning, comparative biology and taxonomic classification.</title>
        <authorList>
            <person name="Goeker M."/>
        </authorList>
    </citation>
    <scope>NUCLEOTIDE SEQUENCE [LARGE SCALE GENOMIC DNA]</scope>
    <source>
        <strain evidence="1 2">DSM 4134</strain>
    </source>
</reference>
<comment type="caution">
    <text evidence="1">The sequence shown here is derived from an EMBL/GenBank/DDBJ whole genome shotgun (WGS) entry which is preliminary data.</text>
</comment>
<dbReference type="PANTHER" id="PTHR41729">
    <property type="entry name" value="GLUTAMYL-TRNA SYNTHETASE"/>
    <property type="match status" value="1"/>
</dbReference>
<name>A0A3D9L7T5_MARFU</name>
<dbReference type="EMBL" id="QREG01000002">
    <property type="protein sequence ID" value="REE02142.1"/>
    <property type="molecule type" value="Genomic_DNA"/>
</dbReference>
<sequence length="195" mass="22416">MSTSTAFQKVIDAIDTINGQDPNQEEVNGQAYPKELLYSQRMTDKLLEFEPEASELLQIAARGQHIKRWSIPRESYSMDRKGYLKWRTVLKMKHGEIVGDLMTCTHYPKEDIQHVKDLLMKKNLNKDPEAQTLEDVICLVFLEHYIDDFAAEHTDEKMISILQKTWGKMSEKGHEAALKLPLSEKVKELVGKALA</sequence>
<dbReference type="OrthoDB" id="9799165at2"/>
<dbReference type="Proteomes" id="UP000256779">
    <property type="component" value="Unassembled WGS sequence"/>
</dbReference>
<dbReference type="InterPro" id="IPR025255">
    <property type="entry name" value="DUF4202"/>
</dbReference>
<gene>
    <name evidence="1" type="ORF">C7460_102166</name>
</gene>
<dbReference type="Pfam" id="PF13875">
    <property type="entry name" value="DUF4202"/>
    <property type="match status" value="1"/>
</dbReference>
<evidence type="ECO:0000313" key="2">
    <source>
        <dbReference type="Proteomes" id="UP000256779"/>
    </source>
</evidence>
<dbReference type="RefSeq" id="WP_115866676.1">
    <property type="nucleotide sequence ID" value="NZ_QREG01000002.1"/>
</dbReference>
<dbReference type="PANTHER" id="PTHR41729:SF1">
    <property type="entry name" value="GLUTAMYL-TRNA SYNTHETASE"/>
    <property type="match status" value="1"/>
</dbReference>
<evidence type="ECO:0000313" key="1">
    <source>
        <dbReference type="EMBL" id="REE02142.1"/>
    </source>
</evidence>
<keyword evidence="2" id="KW-1185">Reference proteome</keyword>
<accession>A0A3D9L7T5</accession>
<dbReference type="AlphaFoldDB" id="A0A3D9L7T5"/>
<organism evidence="1 2">
    <name type="scientific">Marinoscillum furvescens DSM 4134</name>
    <dbReference type="NCBI Taxonomy" id="1122208"/>
    <lineage>
        <taxon>Bacteria</taxon>
        <taxon>Pseudomonadati</taxon>
        <taxon>Bacteroidota</taxon>
        <taxon>Cytophagia</taxon>
        <taxon>Cytophagales</taxon>
        <taxon>Reichenbachiellaceae</taxon>
        <taxon>Marinoscillum</taxon>
    </lineage>
</organism>
<proteinExistence type="predicted"/>